<reference evidence="2 3" key="1">
    <citation type="submission" date="2016-07" db="EMBL/GenBank/DDBJ databases">
        <title>Pervasive Adenine N6-methylation of Active Genes in Fungi.</title>
        <authorList>
            <consortium name="DOE Joint Genome Institute"/>
            <person name="Mondo S.J."/>
            <person name="Dannebaum R.O."/>
            <person name="Kuo R.C."/>
            <person name="Labutti K."/>
            <person name="Haridas S."/>
            <person name="Kuo A."/>
            <person name="Salamov A."/>
            <person name="Ahrendt S.R."/>
            <person name="Lipzen A."/>
            <person name="Sullivan W."/>
            <person name="Andreopoulos W.B."/>
            <person name="Clum A."/>
            <person name="Lindquist E."/>
            <person name="Daum C."/>
            <person name="Ramamoorthy G.K."/>
            <person name="Gryganskyi A."/>
            <person name="Culley D."/>
            <person name="Magnuson J.K."/>
            <person name="James T.Y."/>
            <person name="O'Malley M.A."/>
            <person name="Stajich J.E."/>
            <person name="Spatafora J.W."/>
            <person name="Visel A."/>
            <person name="Grigoriev I.V."/>
        </authorList>
    </citation>
    <scope>NUCLEOTIDE SEQUENCE [LARGE SCALE GENOMIC DNA]</scope>
    <source>
        <strain evidence="2 3">NRRL 1336</strain>
    </source>
</reference>
<feature type="region of interest" description="Disordered" evidence="1">
    <location>
        <begin position="42"/>
        <end position="69"/>
    </location>
</feature>
<dbReference type="AlphaFoldDB" id="A0A1X2I958"/>
<gene>
    <name evidence="2" type="ORF">BCR42DRAFT_99454</name>
</gene>
<evidence type="ECO:0000256" key="1">
    <source>
        <dbReference type="SAM" id="MobiDB-lite"/>
    </source>
</evidence>
<keyword evidence="3" id="KW-1185">Reference proteome</keyword>
<accession>A0A1X2I958</accession>
<evidence type="ECO:0000313" key="3">
    <source>
        <dbReference type="Proteomes" id="UP000193560"/>
    </source>
</evidence>
<organism evidence="2 3">
    <name type="scientific">Absidia repens</name>
    <dbReference type="NCBI Taxonomy" id="90262"/>
    <lineage>
        <taxon>Eukaryota</taxon>
        <taxon>Fungi</taxon>
        <taxon>Fungi incertae sedis</taxon>
        <taxon>Mucoromycota</taxon>
        <taxon>Mucoromycotina</taxon>
        <taxon>Mucoromycetes</taxon>
        <taxon>Mucorales</taxon>
        <taxon>Cunninghamellaceae</taxon>
        <taxon>Absidia</taxon>
    </lineage>
</organism>
<protein>
    <submittedName>
        <fullName evidence="2">Uncharacterized protein</fullName>
    </submittedName>
</protein>
<name>A0A1X2I958_9FUNG</name>
<feature type="compositionally biased region" description="Polar residues" evidence="1">
    <location>
        <begin position="58"/>
        <end position="69"/>
    </location>
</feature>
<comment type="caution">
    <text evidence="2">The sequence shown here is derived from an EMBL/GenBank/DDBJ whole genome shotgun (WGS) entry which is preliminary data.</text>
</comment>
<dbReference type="OrthoDB" id="2202062at2759"/>
<dbReference type="Proteomes" id="UP000193560">
    <property type="component" value="Unassembled WGS sequence"/>
</dbReference>
<proteinExistence type="predicted"/>
<dbReference type="EMBL" id="MCGE01000020">
    <property type="protein sequence ID" value="ORZ12007.1"/>
    <property type="molecule type" value="Genomic_DNA"/>
</dbReference>
<sequence>MGQQFKKITNVISSHPNRAVIYSEDGEAYCVKMKRKFDEAMDGNRAVTPMDEPEVPNRNPTNEHNSQRDQLIQFVDGFKTASNGRRMNWHDCWMDGRRRPWYHYALHQP</sequence>
<evidence type="ECO:0000313" key="2">
    <source>
        <dbReference type="EMBL" id="ORZ12007.1"/>
    </source>
</evidence>